<protein>
    <recommendedName>
        <fullName evidence="4">Calmodulin</fullName>
    </recommendedName>
</protein>
<comment type="caution">
    <text evidence="2">The sequence shown here is derived from an EMBL/GenBank/DDBJ whole genome shotgun (WGS) entry which is preliminary data.</text>
</comment>
<dbReference type="Proteomes" id="UP001530400">
    <property type="component" value="Unassembled WGS sequence"/>
</dbReference>
<feature type="region of interest" description="Disordered" evidence="1">
    <location>
        <begin position="114"/>
        <end position="152"/>
    </location>
</feature>
<feature type="compositionally biased region" description="Low complexity" evidence="1">
    <location>
        <begin position="117"/>
        <end position="132"/>
    </location>
</feature>
<evidence type="ECO:0000313" key="2">
    <source>
        <dbReference type="EMBL" id="KAL3772225.1"/>
    </source>
</evidence>
<sequence>MNPLFASSLLDELETTDIHLLLAIVFLSILACIQNYVALTRSSPRVPLKHLPPRPALQILFKPDDDLPVDDGAFGVAAAASAVVSTFVEDGDGISVFSEDTSWAEASKNRKTFDSQSATSASRARTSYSSSTRKTRRETKTSTATHHGLPDSFAPLLSSSEMQLLTHNLTADLIHACYVHATVKLQEGRHSIPLNKNELRPQFWLESTQRDNEDKACEISASVVVGSQNLTQDQDLDTSTPTPKRSRPMVKNVELVFDPPLKLGNVAPTLLHFPTLFEDLMWIPILRGSIFGYVLDFMSSLWYLVEKVLWWIERRLQVHLGKVKAVPIYRQGGGEDAHWRLGLAFSGYVLLFDRIPIPFLSVRLPTFIIPQPHALLEKLLTAQPLASARLKRENIAEEKIVIAVLNSLQSWSTNVKVVGTPPALGVDLTMPGGLTVAVEMMHGRENTNNQYGKRQSAGASGNNAIPREISNDTLSTWQTPYPNSNDVGVRSRASLSGRTSPHHHLDSVRSRAAVGLGSVTQIPGKMFDANSLVPWYFEASANGSIGKDKLVINIPVCKARHVDDDRLIPSKSILTLTGSVVICRAQSAATVSDRRPVPARPMHKRTLSSNSHLAALNAQTDAPPIHALMLFPESYVPSTKRSSNHLLEYDYEFDVGEESHLDAISLSYGASHPMLKGGTIISCMLESIYAYGSIFAREGAIADPSEKLRKRNILRHLPAVEFTAGVENFYLPKQSVSYFDDGNTKSIPEIDGGRVMFRVTGGIDEKMIGESSPAREIDPIVRDGIKFTANFGVSTFASTGETNVTEFPELDVFEGSKLCSFVLGTFDGSVTCHLRPQSNSNSTSTTGPNVFNPLEAYEIDFSGSTVSLRLKEASFNLGHRRVIVPTESAFAVKVLQSVVNMSFEGTTQCELSWDFQGSSPVLQVTSPGQTLAQSTHENRQQAPLLINDLCQGRLNLDVSSVGGISFTRASTSREDKQGLYDWKFFNALVSPDEDSPTRIRDVLYDKKTMHQLLAVIKLLNSDLEKILRYVLTQIWRAKTIFDEEGISDPGHALPSYRLARLASLFLCGDVSEVDNILPIIRRIVAADGLDIVGVKELLRKHVDAYDEWAAEIDRGVKWAAAALGPMPTAQPFVETDAPPLCETIPDHVYQGVPTAKMLYDVLQDKPNLPLDINTSKLVGRIAPYLTFRQISYVLHSRPSNHWQPFDLKRLRYVYTIKKKVQEVAESYGGLSFMPQSFFVSVFLGEATRSSLRAPVEGNAGSTEEHNTNLSMIDKRTVLSKLRRRRMEESSFRPSEDDNELFIMSPAGRIASITNFSGLQQAVSMGPANNQSSVIDDLLGDSLLGPQDVAVLLQAGLTSAMKGSTVVQLNQRMLLDLMASQPRSFATAVLAELGIGNSRALTSALMSFVEMDQSSFKIAHRIDMHHLLESWLPSIKIPKREDYLAGGRWARQSYYDAMFHVAVSILDLAETYIGLKLRLQRVRHQSEKDPVPRPKQFATTVNEDFQDKPTSKLMTTIAKADALGRKALENLLRTGKSTKECSVCIEATAAYKAAFAACSQVRSIDKLAFQADWFKEFYRRNYDALMVNSIYENIIKDVDRVRIWMEALRCGSKGIHIVPESTDATPDDFDSAMSRILSPVPMNGPTSPRTAKSDMAFFTAPERQKEQDLVEAIIDAIFYDSAEREFIRNDPLVRMLIPNEPGHYNFTLITAMGVITEGKKGMELQNAIERLEKERGIVTIRSDTGTARSFDYNASKIEEAAELAVQLNRPFGIVGYSQGCANEIHFESMMLSGTPQQQKLITSPDCGMVCRQLLFSAANGSIHGPAGEAKVHKLITMSEDFFKYQQGYFSRAFISSTLEVVNGLLDSSGFHKFMGGMQGFFPEYLRAFWREAQHLPHIPTCVLRGVLEPHTTPESLDMLSNQLSKQSGSVLHDSQVHVYDAVGHPIYVRNRNMRILKATDMGGAIQRTHHWSPLCEEVEYVKTNRDVLQASFDCAKDRHIFPFVDVNARFGIIKYVGAKDDMNIAKNEAVPFGVPTLSTPLPSKPKTFNG</sequence>
<reference evidence="2 3" key="1">
    <citation type="submission" date="2024-10" db="EMBL/GenBank/DDBJ databases">
        <title>Updated reference genomes for cyclostephanoid diatoms.</title>
        <authorList>
            <person name="Roberts W.R."/>
            <person name="Alverson A.J."/>
        </authorList>
    </citation>
    <scope>NUCLEOTIDE SEQUENCE [LARGE SCALE GENOMIC DNA]</scope>
    <source>
        <strain evidence="2 3">AJA010-31</strain>
    </source>
</reference>
<feature type="compositionally biased region" description="Polar residues" evidence="1">
    <location>
        <begin position="474"/>
        <end position="486"/>
    </location>
</feature>
<feature type="region of interest" description="Disordered" evidence="1">
    <location>
        <begin position="474"/>
        <end position="507"/>
    </location>
</feature>
<accession>A0ABD3N876</accession>
<dbReference type="EMBL" id="JALLPJ020001271">
    <property type="protein sequence ID" value="KAL3772225.1"/>
    <property type="molecule type" value="Genomic_DNA"/>
</dbReference>
<evidence type="ECO:0000256" key="1">
    <source>
        <dbReference type="SAM" id="MobiDB-lite"/>
    </source>
</evidence>
<organism evidence="2 3">
    <name type="scientific">Cyclotella atomus</name>
    <dbReference type="NCBI Taxonomy" id="382360"/>
    <lineage>
        <taxon>Eukaryota</taxon>
        <taxon>Sar</taxon>
        <taxon>Stramenopiles</taxon>
        <taxon>Ochrophyta</taxon>
        <taxon>Bacillariophyta</taxon>
        <taxon>Coscinodiscophyceae</taxon>
        <taxon>Thalassiosirophycidae</taxon>
        <taxon>Stephanodiscales</taxon>
        <taxon>Stephanodiscaceae</taxon>
        <taxon>Cyclotella</taxon>
    </lineage>
</organism>
<proteinExistence type="predicted"/>
<evidence type="ECO:0000313" key="3">
    <source>
        <dbReference type="Proteomes" id="UP001530400"/>
    </source>
</evidence>
<gene>
    <name evidence="2" type="ORF">ACHAWO_012623</name>
</gene>
<keyword evidence="3" id="KW-1185">Reference proteome</keyword>
<name>A0ABD3N876_9STRA</name>
<evidence type="ECO:0008006" key="4">
    <source>
        <dbReference type="Google" id="ProtNLM"/>
    </source>
</evidence>